<dbReference type="HOGENOM" id="CLU_022883_1_0_1"/>
<dbReference type="OrthoDB" id="9451547at2759"/>
<dbReference type="PANTHER" id="PTHR35043:SF8">
    <property type="entry name" value="DUF4220 DOMAIN-CONTAINING PROTEIN"/>
    <property type="match status" value="1"/>
</dbReference>
<feature type="transmembrane region" description="Helical" evidence="1">
    <location>
        <begin position="334"/>
        <end position="356"/>
    </location>
</feature>
<dbReference type="STRING" id="913774.A0A0C3HZS0"/>
<gene>
    <name evidence="2" type="ORF">OIDMADRAFT_100155</name>
</gene>
<feature type="transmembrane region" description="Helical" evidence="1">
    <location>
        <begin position="453"/>
        <end position="473"/>
    </location>
</feature>
<keyword evidence="1" id="KW-1133">Transmembrane helix</keyword>
<feature type="transmembrane region" description="Helical" evidence="1">
    <location>
        <begin position="363"/>
        <end position="382"/>
    </location>
</feature>
<dbReference type="InParanoid" id="A0A0C3HZS0"/>
<keyword evidence="1" id="KW-0812">Transmembrane</keyword>
<reference evidence="3" key="2">
    <citation type="submission" date="2015-01" db="EMBL/GenBank/DDBJ databases">
        <title>Evolutionary Origins and Diversification of the Mycorrhizal Mutualists.</title>
        <authorList>
            <consortium name="DOE Joint Genome Institute"/>
            <consortium name="Mycorrhizal Genomics Consortium"/>
            <person name="Kohler A."/>
            <person name="Kuo A."/>
            <person name="Nagy L.G."/>
            <person name="Floudas D."/>
            <person name="Copeland A."/>
            <person name="Barry K.W."/>
            <person name="Cichocki N."/>
            <person name="Veneault-Fourrey C."/>
            <person name="LaButti K."/>
            <person name="Lindquist E.A."/>
            <person name="Lipzen A."/>
            <person name="Lundell T."/>
            <person name="Morin E."/>
            <person name="Murat C."/>
            <person name="Riley R."/>
            <person name="Ohm R."/>
            <person name="Sun H."/>
            <person name="Tunlid A."/>
            <person name="Henrissat B."/>
            <person name="Grigoriev I.V."/>
            <person name="Hibbett D.S."/>
            <person name="Martin F."/>
        </authorList>
    </citation>
    <scope>NUCLEOTIDE SEQUENCE [LARGE SCALE GENOMIC DNA]</scope>
    <source>
        <strain evidence="3">Zn</strain>
    </source>
</reference>
<evidence type="ECO:0000256" key="1">
    <source>
        <dbReference type="SAM" id="Phobius"/>
    </source>
</evidence>
<dbReference type="PANTHER" id="PTHR35043">
    <property type="entry name" value="TRANSCRIPTION FACTOR DOMAIN-CONTAINING PROTEIN"/>
    <property type="match status" value="1"/>
</dbReference>
<dbReference type="Proteomes" id="UP000054321">
    <property type="component" value="Unassembled WGS sequence"/>
</dbReference>
<dbReference type="EMBL" id="KN832870">
    <property type="protein sequence ID" value="KIN08355.1"/>
    <property type="molecule type" value="Genomic_DNA"/>
</dbReference>
<keyword evidence="3" id="KW-1185">Reference proteome</keyword>
<feature type="transmembrane region" description="Helical" evidence="1">
    <location>
        <begin position="69"/>
        <end position="92"/>
    </location>
</feature>
<keyword evidence="1" id="KW-0472">Membrane</keyword>
<evidence type="ECO:0000313" key="2">
    <source>
        <dbReference type="EMBL" id="KIN08355.1"/>
    </source>
</evidence>
<accession>A0A0C3HZS0</accession>
<proteinExistence type="predicted"/>
<dbReference type="AlphaFoldDB" id="A0A0C3HZS0"/>
<feature type="transmembrane region" description="Helical" evidence="1">
    <location>
        <begin position="224"/>
        <end position="245"/>
    </location>
</feature>
<organism evidence="2 3">
    <name type="scientific">Oidiodendron maius (strain Zn)</name>
    <dbReference type="NCBI Taxonomy" id="913774"/>
    <lineage>
        <taxon>Eukaryota</taxon>
        <taxon>Fungi</taxon>
        <taxon>Dikarya</taxon>
        <taxon>Ascomycota</taxon>
        <taxon>Pezizomycotina</taxon>
        <taxon>Leotiomycetes</taxon>
        <taxon>Leotiomycetes incertae sedis</taxon>
        <taxon>Myxotrichaceae</taxon>
        <taxon>Oidiodendron</taxon>
    </lineage>
</organism>
<feature type="transmembrane region" description="Helical" evidence="1">
    <location>
        <begin position="104"/>
        <end position="126"/>
    </location>
</feature>
<sequence>MSRTSLCLPPKPTHALFILLSPYIFKNCLVNGVTAANTNATFTANDTIATPDSRQGWTSAPTGRGTLSILWSSGFTMFLCSWAILFLNVPGSNDTRFQVYRRKLYMTTLSFLGPEFIFQIALGQWISAWHSVRDFRASNHTWTMKHAYFADMGGFVLRTKDDVTFPIDAKQLLYLITEGHLDLPKLDKRMIADRNKVDGALRVITMFQILWFVINLCGRAAQQLTITCVELTTAAFIVCSIGTLFCWAQKPSDIAVSETLQSEKTIEEILGARMHEPYRQTPLDFISRKEWPWSIYWSNWINILRNLGIVFAPPGKPVDRFENTIARELPGATIWVFLGVTAAYSAVFICGWNYSFPTPTEQFLWRAASITMMGSLIAYWAITEFAFSTYPKIKQYVSTLVGPRKQEHDPERNTRSPRWPGSENLVRRAQYVAECIRNNSVDKDPALYVPLKAILPIYIVGFLYCCARTYIFIADAIELRSLPADAYSTVDWTVYFPHF</sequence>
<name>A0A0C3HZS0_OIDMZ</name>
<evidence type="ECO:0000313" key="3">
    <source>
        <dbReference type="Proteomes" id="UP000054321"/>
    </source>
</evidence>
<feature type="transmembrane region" description="Helical" evidence="1">
    <location>
        <begin position="199"/>
        <end position="217"/>
    </location>
</feature>
<protein>
    <submittedName>
        <fullName evidence="2">Uncharacterized protein</fullName>
    </submittedName>
</protein>
<reference evidence="2 3" key="1">
    <citation type="submission" date="2014-04" db="EMBL/GenBank/DDBJ databases">
        <authorList>
            <consortium name="DOE Joint Genome Institute"/>
            <person name="Kuo A."/>
            <person name="Martino E."/>
            <person name="Perotto S."/>
            <person name="Kohler A."/>
            <person name="Nagy L.G."/>
            <person name="Floudas D."/>
            <person name="Copeland A."/>
            <person name="Barry K.W."/>
            <person name="Cichocki N."/>
            <person name="Veneault-Fourrey C."/>
            <person name="LaButti K."/>
            <person name="Lindquist E.A."/>
            <person name="Lipzen A."/>
            <person name="Lundell T."/>
            <person name="Morin E."/>
            <person name="Murat C."/>
            <person name="Sun H."/>
            <person name="Tunlid A."/>
            <person name="Henrissat B."/>
            <person name="Grigoriev I.V."/>
            <person name="Hibbett D.S."/>
            <person name="Martin F."/>
            <person name="Nordberg H.P."/>
            <person name="Cantor M.N."/>
            <person name="Hua S.X."/>
        </authorList>
    </citation>
    <scope>NUCLEOTIDE SEQUENCE [LARGE SCALE GENOMIC DNA]</scope>
    <source>
        <strain evidence="2 3">Zn</strain>
    </source>
</reference>